<name>A0A140B470_CLOBO</name>
<proteinExistence type="predicted"/>
<dbReference type="AlphaFoldDB" id="A0A140B470"/>
<keyword evidence="2" id="KW-0614">Plasmid</keyword>
<sequence>MLYISLLSLIIPISFYLIICKYNGISFLNMFSIHTIEKFLNEDNKLAIATILMIALSATLTMLIISFTGSLAIKNL</sequence>
<keyword evidence="1" id="KW-0472">Membrane</keyword>
<keyword evidence="1" id="KW-1133">Transmembrane helix</keyword>
<evidence type="ECO:0000313" key="2">
    <source>
        <dbReference type="EMBL" id="ALP69036.1"/>
    </source>
</evidence>
<protein>
    <submittedName>
        <fullName evidence="2">Uncharacterized protein</fullName>
    </submittedName>
</protein>
<organism evidence="2">
    <name type="scientific">Clostridium botulinum</name>
    <dbReference type="NCBI Taxonomy" id="1491"/>
    <lineage>
        <taxon>Bacteria</taxon>
        <taxon>Bacillati</taxon>
        <taxon>Bacillota</taxon>
        <taxon>Clostridia</taxon>
        <taxon>Eubacteriales</taxon>
        <taxon>Clostridiaceae</taxon>
        <taxon>Clostridium</taxon>
    </lineage>
</organism>
<keyword evidence="1" id="KW-0812">Transmembrane</keyword>
<reference evidence="2" key="1">
    <citation type="journal article" date="2016" name="Genome Biol. Evol.">
        <title>Evolution of chromosomal Clostridium botulinum type E neurotoxin gene clusters: evidence provided by their rare plasmid borne counterparts.</title>
        <authorList>
            <person name="Carter A.T."/>
            <person name="Austin J.W."/>
            <person name="Weedmark K.A."/>
            <person name="Peck M.W."/>
        </authorList>
    </citation>
    <scope>NUCLEOTIDE SEQUENCE</scope>
    <source>
        <strain evidence="2">GA0702E1CS</strain>
        <plasmid evidence="2">pGA0702E1CS</plasmid>
    </source>
</reference>
<feature type="transmembrane region" description="Helical" evidence="1">
    <location>
        <begin position="46"/>
        <end position="73"/>
    </location>
</feature>
<dbReference type="EMBL" id="KT901798">
    <property type="protein sequence ID" value="ALP69036.1"/>
    <property type="molecule type" value="Genomic_DNA"/>
</dbReference>
<accession>A0A140B470</accession>
<evidence type="ECO:0000256" key="1">
    <source>
        <dbReference type="SAM" id="Phobius"/>
    </source>
</evidence>
<geneLocation type="plasmid" evidence="2">
    <name>pGA0702E1CS</name>
</geneLocation>
<feature type="transmembrane region" description="Helical" evidence="1">
    <location>
        <begin position="6"/>
        <end position="25"/>
    </location>
</feature>